<dbReference type="EMBL" id="ML178859">
    <property type="protein sequence ID" value="TFK96467.1"/>
    <property type="molecule type" value="Genomic_DNA"/>
</dbReference>
<name>A0A5C3Q5P7_9AGAR</name>
<gene>
    <name evidence="2" type="ORF">BDV98DRAFT_586281</name>
</gene>
<organism evidence="2 3">
    <name type="scientific">Pterulicium gracile</name>
    <dbReference type="NCBI Taxonomy" id="1884261"/>
    <lineage>
        <taxon>Eukaryota</taxon>
        <taxon>Fungi</taxon>
        <taxon>Dikarya</taxon>
        <taxon>Basidiomycota</taxon>
        <taxon>Agaricomycotina</taxon>
        <taxon>Agaricomycetes</taxon>
        <taxon>Agaricomycetidae</taxon>
        <taxon>Agaricales</taxon>
        <taxon>Pleurotineae</taxon>
        <taxon>Pterulaceae</taxon>
        <taxon>Pterulicium</taxon>
    </lineage>
</organism>
<evidence type="ECO:0000313" key="2">
    <source>
        <dbReference type="EMBL" id="TFK96467.1"/>
    </source>
</evidence>
<keyword evidence="3" id="KW-1185">Reference proteome</keyword>
<feature type="compositionally biased region" description="Polar residues" evidence="1">
    <location>
        <begin position="1"/>
        <end position="14"/>
    </location>
</feature>
<proteinExistence type="predicted"/>
<evidence type="ECO:0000313" key="3">
    <source>
        <dbReference type="Proteomes" id="UP000305067"/>
    </source>
</evidence>
<feature type="region of interest" description="Disordered" evidence="1">
    <location>
        <begin position="1"/>
        <end position="29"/>
    </location>
</feature>
<protein>
    <submittedName>
        <fullName evidence="2">Uncharacterized protein</fullName>
    </submittedName>
</protein>
<reference evidence="2 3" key="1">
    <citation type="journal article" date="2019" name="Nat. Ecol. Evol.">
        <title>Megaphylogeny resolves global patterns of mushroom evolution.</title>
        <authorList>
            <person name="Varga T."/>
            <person name="Krizsan K."/>
            <person name="Foldi C."/>
            <person name="Dima B."/>
            <person name="Sanchez-Garcia M."/>
            <person name="Sanchez-Ramirez S."/>
            <person name="Szollosi G.J."/>
            <person name="Szarkandi J.G."/>
            <person name="Papp V."/>
            <person name="Albert L."/>
            <person name="Andreopoulos W."/>
            <person name="Angelini C."/>
            <person name="Antonin V."/>
            <person name="Barry K.W."/>
            <person name="Bougher N.L."/>
            <person name="Buchanan P."/>
            <person name="Buyck B."/>
            <person name="Bense V."/>
            <person name="Catcheside P."/>
            <person name="Chovatia M."/>
            <person name="Cooper J."/>
            <person name="Damon W."/>
            <person name="Desjardin D."/>
            <person name="Finy P."/>
            <person name="Geml J."/>
            <person name="Haridas S."/>
            <person name="Hughes K."/>
            <person name="Justo A."/>
            <person name="Karasinski D."/>
            <person name="Kautmanova I."/>
            <person name="Kiss B."/>
            <person name="Kocsube S."/>
            <person name="Kotiranta H."/>
            <person name="LaButti K.M."/>
            <person name="Lechner B.E."/>
            <person name="Liimatainen K."/>
            <person name="Lipzen A."/>
            <person name="Lukacs Z."/>
            <person name="Mihaltcheva S."/>
            <person name="Morgado L.N."/>
            <person name="Niskanen T."/>
            <person name="Noordeloos M.E."/>
            <person name="Ohm R.A."/>
            <person name="Ortiz-Santana B."/>
            <person name="Ovrebo C."/>
            <person name="Racz N."/>
            <person name="Riley R."/>
            <person name="Savchenko A."/>
            <person name="Shiryaev A."/>
            <person name="Soop K."/>
            <person name="Spirin V."/>
            <person name="Szebenyi C."/>
            <person name="Tomsovsky M."/>
            <person name="Tulloss R.E."/>
            <person name="Uehling J."/>
            <person name="Grigoriev I.V."/>
            <person name="Vagvolgyi C."/>
            <person name="Papp T."/>
            <person name="Martin F.M."/>
            <person name="Miettinen O."/>
            <person name="Hibbett D.S."/>
            <person name="Nagy L.G."/>
        </authorList>
    </citation>
    <scope>NUCLEOTIDE SEQUENCE [LARGE SCALE GENOMIC DNA]</scope>
    <source>
        <strain evidence="2 3">CBS 309.79</strain>
    </source>
</reference>
<feature type="compositionally biased region" description="Basic and acidic residues" evidence="1">
    <location>
        <begin position="17"/>
        <end position="29"/>
    </location>
</feature>
<sequence length="139" mass="15343">MDSSAAQTCTQEVSAKNAEKHEHNMEKDKPVHQEVVCNAKACNSVNRSPVKCRDNCQRKGIHVYNKGVATGPKVQRLVKSNRTLTGHARSKSEVFADNPYSFQLRLSEEREQTIISGTFGGNTGKKRAEIKAKLCEGAI</sequence>
<accession>A0A5C3Q5P7</accession>
<dbReference type="AlphaFoldDB" id="A0A5C3Q5P7"/>
<evidence type="ECO:0000256" key="1">
    <source>
        <dbReference type="SAM" id="MobiDB-lite"/>
    </source>
</evidence>
<dbReference type="Proteomes" id="UP000305067">
    <property type="component" value="Unassembled WGS sequence"/>
</dbReference>